<organism evidence="2 3">
    <name type="scientific">Lasiosphaeris hirsuta</name>
    <dbReference type="NCBI Taxonomy" id="260670"/>
    <lineage>
        <taxon>Eukaryota</taxon>
        <taxon>Fungi</taxon>
        <taxon>Dikarya</taxon>
        <taxon>Ascomycota</taxon>
        <taxon>Pezizomycotina</taxon>
        <taxon>Sordariomycetes</taxon>
        <taxon>Sordariomycetidae</taxon>
        <taxon>Sordariales</taxon>
        <taxon>Lasiosphaeriaceae</taxon>
        <taxon>Lasiosphaeris</taxon>
    </lineage>
</organism>
<accession>A0AA39ZRN3</accession>
<proteinExistence type="predicted"/>
<dbReference type="AlphaFoldDB" id="A0AA39ZRN3"/>
<evidence type="ECO:0000313" key="3">
    <source>
        <dbReference type="Proteomes" id="UP001172102"/>
    </source>
</evidence>
<evidence type="ECO:0000313" key="2">
    <source>
        <dbReference type="EMBL" id="KAK0702240.1"/>
    </source>
</evidence>
<feature type="signal peptide" evidence="1">
    <location>
        <begin position="1"/>
        <end position="16"/>
    </location>
</feature>
<name>A0AA39ZRN3_9PEZI</name>
<feature type="chain" id="PRO_5041228382" evidence="1">
    <location>
        <begin position="17"/>
        <end position="293"/>
    </location>
</feature>
<evidence type="ECO:0000256" key="1">
    <source>
        <dbReference type="SAM" id="SignalP"/>
    </source>
</evidence>
<keyword evidence="1" id="KW-0732">Signal</keyword>
<keyword evidence="3" id="KW-1185">Reference proteome</keyword>
<dbReference type="EMBL" id="JAUKUA010000009">
    <property type="protein sequence ID" value="KAK0702240.1"/>
    <property type="molecule type" value="Genomic_DNA"/>
</dbReference>
<gene>
    <name evidence="2" type="ORF">B0H67DRAFT_558546</name>
</gene>
<comment type="caution">
    <text evidence="2">The sequence shown here is derived from an EMBL/GenBank/DDBJ whole genome shotgun (WGS) entry which is preliminary data.</text>
</comment>
<dbReference type="Proteomes" id="UP001172102">
    <property type="component" value="Unassembled WGS sequence"/>
</dbReference>
<sequence length="293" mass="31652">MLKALLLFSLCLAARAARSCESIAFQWTVSEFTYDAPDSTAVGRGAIDAFVGLYLKTGGADYSCYGSWLDAWGGRVDRGKDLIWYHCINSKGRAVDETVSFAIDWKNRTLDAAHTYLCNGGSNTNLPWVATGSVALDLDCDALDALGSPTRCLTQRRRFDLLTHPESPPAVTEPPQRSNLTATPSWEVTEYSQLSAPAEPRLSESVLPGATLFILRDMGGPVTLNCTRANFTGSHPTAGTIAGSCSAAAPPLEKIALPVTFRIEMDLKLLEVTQSLECQGPSTRNWFVTPVTP</sequence>
<protein>
    <submittedName>
        <fullName evidence="2">Uncharacterized protein</fullName>
    </submittedName>
</protein>
<reference evidence="2" key="1">
    <citation type="submission" date="2023-06" db="EMBL/GenBank/DDBJ databases">
        <title>Genome-scale phylogeny and comparative genomics of the fungal order Sordariales.</title>
        <authorList>
            <consortium name="Lawrence Berkeley National Laboratory"/>
            <person name="Hensen N."/>
            <person name="Bonometti L."/>
            <person name="Westerberg I."/>
            <person name="Brannstrom I.O."/>
            <person name="Guillou S."/>
            <person name="Cros-Aarteil S."/>
            <person name="Calhoun S."/>
            <person name="Haridas S."/>
            <person name="Kuo A."/>
            <person name="Mondo S."/>
            <person name="Pangilinan J."/>
            <person name="Riley R."/>
            <person name="Labutti K."/>
            <person name="Andreopoulos B."/>
            <person name="Lipzen A."/>
            <person name="Chen C."/>
            <person name="Yanf M."/>
            <person name="Daum C."/>
            <person name="Ng V."/>
            <person name="Clum A."/>
            <person name="Steindorff A."/>
            <person name="Ohm R."/>
            <person name="Martin F."/>
            <person name="Silar P."/>
            <person name="Natvig D."/>
            <person name="Lalanne C."/>
            <person name="Gautier V."/>
            <person name="Ament-Velasquez S.L."/>
            <person name="Kruys A."/>
            <person name="Hutchinson M.I."/>
            <person name="Powell A.J."/>
            <person name="Barry K."/>
            <person name="Miller A.N."/>
            <person name="Grigoriev I.V."/>
            <person name="Debuchy R."/>
            <person name="Gladieux P."/>
            <person name="Thoren M.H."/>
            <person name="Johannesson H."/>
        </authorList>
    </citation>
    <scope>NUCLEOTIDE SEQUENCE</scope>
    <source>
        <strain evidence="2">SMH4607-1</strain>
    </source>
</reference>